<dbReference type="InterPro" id="IPR029063">
    <property type="entry name" value="SAM-dependent_MTases_sf"/>
</dbReference>
<protein>
    <submittedName>
        <fullName evidence="8">NOL1/NOP2/sun family putative RNA methylase</fullName>
    </submittedName>
</protein>
<comment type="similarity">
    <text evidence="6">Belongs to the class I-like SAM-binding methyltransferase superfamily. RsmB/NOP family.</text>
</comment>
<evidence type="ECO:0000256" key="4">
    <source>
        <dbReference type="ARBA" id="ARBA00022691"/>
    </source>
</evidence>
<keyword evidence="9" id="KW-1185">Reference proteome</keyword>
<dbReference type="GO" id="GO:0003723">
    <property type="term" value="F:RNA binding"/>
    <property type="evidence" value="ECO:0007669"/>
    <property type="project" value="UniProtKB-UniRule"/>
</dbReference>
<dbReference type="GO" id="GO:0001510">
    <property type="term" value="P:RNA methylation"/>
    <property type="evidence" value="ECO:0007669"/>
    <property type="project" value="InterPro"/>
</dbReference>
<dbReference type="SUPFAM" id="SSF53335">
    <property type="entry name" value="S-adenosyl-L-methionine-dependent methyltransferases"/>
    <property type="match status" value="1"/>
</dbReference>
<dbReference type="Pfam" id="PF01189">
    <property type="entry name" value="Methyltr_RsmB-F"/>
    <property type="match status" value="1"/>
</dbReference>
<evidence type="ECO:0000256" key="1">
    <source>
        <dbReference type="ARBA" id="ARBA00022490"/>
    </source>
</evidence>
<feature type="binding site" evidence="6">
    <location>
        <begin position="113"/>
        <end position="119"/>
    </location>
    <ligand>
        <name>S-adenosyl-L-methionine</name>
        <dbReference type="ChEBI" id="CHEBI:59789"/>
    </ligand>
</feature>
<evidence type="ECO:0000256" key="5">
    <source>
        <dbReference type="ARBA" id="ARBA00022884"/>
    </source>
</evidence>
<dbReference type="InterPro" id="IPR023267">
    <property type="entry name" value="RCMT"/>
</dbReference>
<evidence type="ECO:0000259" key="7">
    <source>
        <dbReference type="PROSITE" id="PS51686"/>
    </source>
</evidence>
<keyword evidence="5 6" id="KW-0694">RNA-binding</keyword>
<evidence type="ECO:0000256" key="3">
    <source>
        <dbReference type="ARBA" id="ARBA00022679"/>
    </source>
</evidence>
<keyword evidence="3 6" id="KW-0808">Transferase</keyword>
<comment type="caution">
    <text evidence="8">The sequence shown here is derived from an EMBL/GenBank/DDBJ whole genome shotgun (WGS) entry which is preliminary data.</text>
</comment>
<dbReference type="AlphaFoldDB" id="A0A2W7SCX4"/>
<feature type="binding site" evidence="6">
    <location>
        <position position="180"/>
    </location>
    <ligand>
        <name>S-adenosyl-L-methionine</name>
        <dbReference type="ChEBI" id="CHEBI:59789"/>
    </ligand>
</feature>
<dbReference type="InterPro" id="IPR001678">
    <property type="entry name" value="MeTrfase_RsmB-F_NOP2_dom"/>
</dbReference>
<dbReference type="PRINTS" id="PR02008">
    <property type="entry name" value="RCMTFAMILY"/>
</dbReference>
<name>A0A2W7SCX4_9BACT</name>
<dbReference type="PANTHER" id="PTHR22807">
    <property type="entry name" value="NOP2 YEAST -RELATED NOL1/NOP2/FMU SUN DOMAIN-CONTAINING"/>
    <property type="match status" value="1"/>
</dbReference>
<proteinExistence type="inferred from homology"/>
<dbReference type="InterPro" id="IPR031341">
    <property type="entry name" value="Methyltr_RsmF_N"/>
</dbReference>
<comment type="caution">
    <text evidence="6">Lacks conserved residue(s) required for the propagation of feature annotation.</text>
</comment>
<keyword evidence="1" id="KW-0963">Cytoplasm</keyword>
<dbReference type="PROSITE" id="PS51686">
    <property type="entry name" value="SAM_MT_RSMB_NOP"/>
    <property type="match status" value="1"/>
</dbReference>
<dbReference type="Pfam" id="PF17125">
    <property type="entry name" value="Methyltr_RsmF_N"/>
    <property type="match status" value="1"/>
</dbReference>
<dbReference type="Gene3D" id="2.30.130.60">
    <property type="match status" value="1"/>
</dbReference>
<accession>A0A2W7SCX4</accession>
<dbReference type="Pfam" id="PF13636">
    <property type="entry name" value="Methyltranf_PUA"/>
    <property type="match status" value="1"/>
</dbReference>
<dbReference type="InterPro" id="IPR027391">
    <property type="entry name" value="Nol1_Nop2_Fmu_2"/>
</dbReference>
<evidence type="ECO:0000313" key="8">
    <source>
        <dbReference type="EMBL" id="PZX64807.1"/>
    </source>
</evidence>
<evidence type="ECO:0000256" key="2">
    <source>
        <dbReference type="ARBA" id="ARBA00022603"/>
    </source>
</evidence>
<dbReference type="EMBL" id="QKZV01000002">
    <property type="protein sequence ID" value="PZX64807.1"/>
    <property type="molecule type" value="Genomic_DNA"/>
</dbReference>
<dbReference type="Proteomes" id="UP000249720">
    <property type="component" value="Unassembled WGS sequence"/>
</dbReference>
<feature type="active site" description="Nucleophile" evidence="6">
    <location>
        <position position="233"/>
    </location>
</feature>
<dbReference type="GO" id="GO:0008173">
    <property type="term" value="F:RNA methyltransferase activity"/>
    <property type="evidence" value="ECO:0007669"/>
    <property type="project" value="InterPro"/>
</dbReference>
<dbReference type="CDD" id="cd02440">
    <property type="entry name" value="AdoMet_MTases"/>
    <property type="match status" value="1"/>
</dbReference>
<dbReference type="PANTHER" id="PTHR22807:SF30">
    <property type="entry name" value="28S RRNA (CYTOSINE(4447)-C(5))-METHYLTRANSFERASE-RELATED"/>
    <property type="match status" value="1"/>
</dbReference>
<dbReference type="InterPro" id="IPR049560">
    <property type="entry name" value="MeTrfase_RsmB-F_NOP2_cat"/>
</dbReference>
<dbReference type="OrthoDB" id="9810297at2"/>
<sequence>MLPTAFIHSLKGIPGFDAEAFMAAHQQTQGITSIRFNPFKKPYLKEIPFSSLLQAPVPWATDAWYLTERPSFTLDPLLHAGAYYVQEASSMFIEAILNQTIPNPTNEVVLDISAAPGGKTTLLSAYFKHGIVVANEIIKSRAAILSENVMKWGTDNIIVTNNEPRHFEKLSHFFDVILLDAPCSGSGLFRKDKNAVEEWSVENVAACSLRQQKISKEIIGCLKPGGLFIYSTCSYSVEEDENITDYLCNEYGLESVRVQIQPEWGIVEVQSSLNAAWGYRFFPDKVKGEGFFVAVFKKPNVIEGVFQNWLEAHIAIPSAKQTAPIEAMFQIPDFYQFFLQEDSFKIISKVYWRTLLMVSKHLYIKRAGISLGSLKGKDFIPSHELALSLLQLPSVNQIELHLNEALAYLRKQPIELNGNMGWNAVSYCGLRLGWVKVLPNRVNNYYPSEWRILKD</sequence>
<reference evidence="8 9" key="1">
    <citation type="submission" date="2018-06" db="EMBL/GenBank/DDBJ databases">
        <title>Genomic Encyclopedia of Archaeal and Bacterial Type Strains, Phase II (KMG-II): from individual species to whole genera.</title>
        <authorList>
            <person name="Goeker M."/>
        </authorList>
    </citation>
    <scope>NUCLEOTIDE SEQUENCE [LARGE SCALE GENOMIC DNA]</scope>
    <source>
        <strain evidence="8 9">DSM 23241</strain>
    </source>
</reference>
<organism evidence="8 9">
    <name type="scientific">Hydrotalea sandarakina</name>
    <dbReference type="NCBI Taxonomy" id="1004304"/>
    <lineage>
        <taxon>Bacteria</taxon>
        <taxon>Pseudomonadati</taxon>
        <taxon>Bacteroidota</taxon>
        <taxon>Chitinophagia</taxon>
        <taxon>Chitinophagales</taxon>
        <taxon>Chitinophagaceae</taxon>
        <taxon>Hydrotalea</taxon>
    </lineage>
</organism>
<feature type="binding site" evidence="6">
    <location>
        <position position="136"/>
    </location>
    <ligand>
        <name>S-adenosyl-L-methionine</name>
        <dbReference type="ChEBI" id="CHEBI:59789"/>
    </ligand>
</feature>
<keyword evidence="4 6" id="KW-0949">S-adenosyl-L-methionine</keyword>
<dbReference type="RefSeq" id="WP_111293945.1">
    <property type="nucleotide sequence ID" value="NZ_QKZV01000002.1"/>
</dbReference>
<dbReference type="Gene3D" id="3.40.50.150">
    <property type="entry name" value="Vaccinia Virus protein VP39"/>
    <property type="match status" value="1"/>
</dbReference>
<feature type="domain" description="SAM-dependent MTase RsmB/NOP-type" evidence="7">
    <location>
        <begin position="17"/>
        <end position="299"/>
    </location>
</feature>
<gene>
    <name evidence="8" type="ORF">LX80_01008</name>
</gene>
<dbReference type="Gene3D" id="3.30.70.1170">
    <property type="entry name" value="Sun protein, domain 3"/>
    <property type="match status" value="1"/>
</dbReference>
<evidence type="ECO:0000313" key="9">
    <source>
        <dbReference type="Proteomes" id="UP000249720"/>
    </source>
</evidence>
<keyword evidence="2 6" id="KW-0489">Methyltransferase</keyword>
<evidence type="ECO:0000256" key="6">
    <source>
        <dbReference type="PROSITE-ProRule" id="PRU01023"/>
    </source>
</evidence>